<organism evidence="1">
    <name type="scientific">Enterocloster bolteae</name>
    <dbReference type="NCBI Taxonomy" id="208479"/>
    <lineage>
        <taxon>Bacteria</taxon>
        <taxon>Bacillati</taxon>
        <taxon>Bacillota</taxon>
        <taxon>Clostridia</taxon>
        <taxon>Lachnospirales</taxon>
        <taxon>Lachnospiraceae</taxon>
        <taxon>Enterocloster</taxon>
    </lineage>
</organism>
<accession>A0A6N2XBU5</accession>
<name>A0A6N2XBU5_9FIRM</name>
<proteinExistence type="predicted"/>
<protein>
    <submittedName>
        <fullName evidence="1">Uncharacterized protein</fullName>
    </submittedName>
</protein>
<dbReference type="GeneID" id="23113466"/>
<sequence length="251" mass="29023">MNKKETMRISDSCIEYDCSDYPYAEFKNKTTLHASEISAYTSSFLPPALLTKQGNIFFVSKVYEGELVSLFSEKWNEFIEDYYTFDACLDDLFQATNLREKINVLDTIISGYKLYEAYLMASKMPYNLQMEMFKEIIDIMNIGEYERDKAEGIYLALLSNENGFRNHIEITVLPTEDYVVGMFWTHLLAACDGIVDYSYIENLLNYHVAYLEALGTSVQCFVDDDILEDVTINYCGEVHALLNRYIEAKTL</sequence>
<evidence type="ECO:0000313" key="1">
    <source>
        <dbReference type="EMBL" id="VYT51829.1"/>
    </source>
</evidence>
<dbReference type="EMBL" id="CACRTF010000017">
    <property type="protein sequence ID" value="VYT51829.1"/>
    <property type="molecule type" value="Genomic_DNA"/>
</dbReference>
<reference evidence="1" key="1">
    <citation type="submission" date="2019-11" db="EMBL/GenBank/DDBJ databases">
        <authorList>
            <person name="Feng L."/>
        </authorList>
    </citation>
    <scope>NUCLEOTIDE SEQUENCE</scope>
    <source>
        <strain evidence="1">CbolteaeLFYP116</strain>
    </source>
</reference>
<gene>
    <name evidence="1" type="ORF">CBLFYP116_04801</name>
</gene>
<dbReference type="AlphaFoldDB" id="A0A6N2XBU5"/>
<dbReference type="RefSeq" id="WP_002575609.1">
    <property type="nucleotide sequence ID" value="NZ_CACRTF010000017.1"/>
</dbReference>